<keyword evidence="2" id="KW-1185">Reference proteome</keyword>
<accession>A0ABT7U981</accession>
<evidence type="ECO:0000313" key="1">
    <source>
        <dbReference type="EMBL" id="MDM8156191.1"/>
    </source>
</evidence>
<dbReference type="EMBL" id="JAUDCG010000003">
    <property type="protein sequence ID" value="MDM8156191.1"/>
    <property type="molecule type" value="Genomic_DNA"/>
</dbReference>
<dbReference type="InterPro" id="IPR024227">
    <property type="entry name" value="DUF3795"/>
</dbReference>
<comment type="caution">
    <text evidence="1">The sequence shown here is derived from an EMBL/GenBank/DDBJ whole genome shotgun (WGS) entry which is preliminary data.</text>
</comment>
<reference evidence="1 2" key="2">
    <citation type="submission" date="2023-06" db="EMBL/GenBank/DDBJ databases">
        <title>Identification and characterization of horizontal gene transfer across gut microbiota members of farm animals based on homology search.</title>
        <authorList>
            <person name="Schwarzerova J."/>
            <person name="Nykrynova M."/>
            <person name="Jureckova K."/>
            <person name="Cejkova D."/>
            <person name="Rychlik I."/>
        </authorList>
    </citation>
    <scope>NUCLEOTIDE SEQUENCE [LARGE SCALE GENOMIC DNA]</scope>
    <source>
        <strain evidence="1 2">ET39</strain>
    </source>
</reference>
<protein>
    <submittedName>
        <fullName evidence="1">DUF3795 domain-containing protein</fullName>
    </submittedName>
</protein>
<proteinExistence type="predicted"/>
<reference evidence="2" key="1">
    <citation type="submission" date="2023-06" db="EMBL/GenBank/DDBJ databases">
        <title>Identification and characterization of horizontal gene transfer across gut microbiota members of farm animals based on homology search.</title>
        <authorList>
            <person name="Zeman M."/>
            <person name="Kubasova T."/>
            <person name="Jahodarova E."/>
            <person name="Nykrynova M."/>
            <person name="Rychlik I."/>
        </authorList>
    </citation>
    <scope>NUCLEOTIDE SEQUENCE [LARGE SCALE GENOMIC DNA]</scope>
    <source>
        <strain evidence="2">ET39</strain>
    </source>
</reference>
<dbReference type="Proteomes" id="UP001529340">
    <property type="component" value="Unassembled WGS sequence"/>
</dbReference>
<evidence type="ECO:0000313" key="2">
    <source>
        <dbReference type="Proteomes" id="UP001529340"/>
    </source>
</evidence>
<reference evidence="1 2" key="3">
    <citation type="submission" date="2023-06" db="EMBL/GenBank/DDBJ databases">
        <authorList>
            <person name="Zeman M."/>
            <person name="Kubasova T."/>
            <person name="Jahodarova E."/>
            <person name="Nykrynova M."/>
            <person name="Rychlik I."/>
        </authorList>
    </citation>
    <scope>NUCLEOTIDE SEQUENCE [LARGE SCALE GENOMIC DNA]</scope>
    <source>
        <strain evidence="1 2">ET39</strain>
    </source>
</reference>
<organism evidence="1 2">
    <name type="scientific">Amedibacillus dolichus</name>
    <dbReference type="NCBI Taxonomy" id="31971"/>
    <lineage>
        <taxon>Bacteria</taxon>
        <taxon>Bacillati</taxon>
        <taxon>Bacillota</taxon>
        <taxon>Erysipelotrichia</taxon>
        <taxon>Erysipelotrichales</taxon>
        <taxon>Erysipelotrichaceae</taxon>
        <taxon>Amedibacillus</taxon>
    </lineage>
</organism>
<name>A0ABT7U981_9FIRM</name>
<gene>
    <name evidence="1" type="ORF">QUV96_00905</name>
</gene>
<sequence length="71" mass="8216">MLLDKHCGGCGNGNRSCKIAKCSLEHGKIEYCYECENYPCEKYQNIDKYDSFITKGRRKVTEAFASLRVLW</sequence>
<dbReference type="Pfam" id="PF12675">
    <property type="entry name" value="DUF3795"/>
    <property type="match status" value="1"/>
</dbReference>